<keyword evidence="1" id="KW-0472">Membrane</keyword>
<dbReference type="Proteomes" id="UP000596742">
    <property type="component" value="Unassembled WGS sequence"/>
</dbReference>
<name>A0A8B6DPT2_MYTGA</name>
<proteinExistence type="predicted"/>
<feature type="transmembrane region" description="Helical" evidence="1">
    <location>
        <begin position="20"/>
        <end position="39"/>
    </location>
</feature>
<protein>
    <submittedName>
        <fullName evidence="2">Uncharacterized protein</fullName>
    </submittedName>
</protein>
<feature type="transmembrane region" description="Helical" evidence="1">
    <location>
        <begin position="54"/>
        <end position="74"/>
    </location>
</feature>
<organism evidence="2 3">
    <name type="scientific">Mytilus galloprovincialis</name>
    <name type="common">Mediterranean mussel</name>
    <dbReference type="NCBI Taxonomy" id="29158"/>
    <lineage>
        <taxon>Eukaryota</taxon>
        <taxon>Metazoa</taxon>
        <taxon>Spiralia</taxon>
        <taxon>Lophotrochozoa</taxon>
        <taxon>Mollusca</taxon>
        <taxon>Bivalvia</taxon>
        <taxon>Autobranchia</taxon>
        <taxon>Pteriomorphia</taxon>
        <taxon>Mytilida</taxon>
        <taxon>Mytiloidea</taxon>
        <taxon>Mytilidae</taxon>
        <taxon>Mytilinae</taxon>
        <taxon>Mytilus</taxon>
    </lineage>
</organism>
<accession>A0A8B6DPT2</accession>
<feature type="transmembrane region" description="Helical" evidence="1">
    <location>
        <begin position="117"/>
        <end position="134"/>
    </location>
</feature>
<dbReference type="EMBL" id="UYJE01003794">
    <property type="protein sequence ID" value="VDI22460.1"/>
    <property type="molecule type" value="Genomic_DNA"/>
</dbReference>
<feature type="transmembrane region" description="Helical" evidence="1">
    <location>
        <begin position="86"/>
        <end position="105"/>
    </location>
</feature>
<evidence type="ECO:0000256" key="1">
    <source>
        <dbReference type="SAM" id="Phobius"/>
    </source>
</evidence>
<dbReference type="AlphaFoldDB" id="A0A8B6DPT2"/>
<evidence type="ECO:0000313" key="2">
    <source>
        <dbReference type="EMBL" id="VDI22460.1"/>
    </source>
</evidence>
<keyword evidence="3" id="KW-1185">Reference proteome</keyword>
<evidence type="ECO:0000313" key="3">
    <source>
        <dbReference type="Proteomes" id="UP000596742"/>
    </source>
</evidence>
<gene>
    <name evidence="2" type="ORF">MGAL_10B023544</name>
</gene>
<dbReference type="OrthoDB" id="5915502at2759"/>
<keyword evidence="1" id="KW-1133">Transmembrane helix</keyword>
<dbReference type="PANTHER" id="PTHR38640:SF1">
    <property type="entry name" value="GEO09659P1"/>
    <property type="match status" value="1"/>
</dbReference>
<reference evidence="2" key="1">
    <citation type="submission" date="2018-11" db="EMBL/GenBank/DDBJ databases">
        <authorList>
            <person name="Alioto T."/>
            <person name="Alioto T."/>
        </authorList>
    </citation>
    <scope>NUCLEOTIDE SEQUENCE</scope>
</reference>
<comment type="caution">
    <text evidence="2">The sequence shown here is derived from an EMBL/GenBank/DDBJ whole genome shotgun (WGS) entry which is preliminary data.</text>
</comment>
<sequence length="144" mass="16157">METTDDSKDTKMSLSKEDIAFKYLPIAGAVSYEIFSLNIMNPREFSNVVGDKDILLANSIWFNAHIGLGLYMYNQKHLQSLSNRDRIMYSVFGTCIFNFGSVLLWATAKHVVPDVPVFRTLLGLASGGGLLYVGKRYLEHLNSL</sequence>
<dbReference type="PANTHER" id="PTHR38640">
    <property type="entry name" value="GEO09659P1"/>
    <property type="match status" value="1"/>
</dbReference>
<keyword evidence="1" id="KW-0812">Transmembrane</keyword>